<dbReference type="PANTHER" id="PTHR30290:SF10">
    <property type="entry name" value="PERIPLASMIC OLIGOPEPTIDE-BINDING PROTEIN-RELATED"/>
    <property type="match status" value="1"/>
</dbReference>
<dbReference type="AlphaFoldDB" id="A0A540VUR4"/>
<dbReference type="Pfam" id="PF00496">
    <property type="entry name" value="SBP_bac_5"/>
    <property type="match status" value="1"/>
</dbReference>
<dbReference type="GO" id="GO:0030288">
    <property type="term" value="C:outer membrane-bounded periplasmic space"/>
    <property type="evidence" value="ECO:0007669"/>
    <property type="project" value="UniProtKB-ARBA"/>
</dbReference>
<dbReference type="GO" id="GO:1904680">
    <property type="term" value="F:peptide transmembrane transporter activity"/>
    <property type="evidence" value="ECO:0007669"/>
    <property type="project" value="TreeGrafter"/>
</dbReference>
<dbReference type="PIRSF" id="PIRSF002741">
    <property type="entry name" value="MppA"/>
    <property type="match status" value="1"/>
</dbReference>
<dbReference type="InterPro" id="IPR006311">
    <property type="entry name" value="TAT_signal"/>
</dbReference>
<gene>
    <name evidence="6" type="ORF">FKY71_03080</name>
</gene>
<evidence type="ECO:0000256" key="4">
    <source>
        <dbReference type="ARBA" id="ARBA00022729"/>
    </source>
</evidence>
<dbReference type="GO" id="GO:0015833">
    <property type="term" value="P:peptide transport"/>
    <property type="evidence" value="ECO:0007669"/>
    <property type="project" value="TreeGrafter"/>
</dbReference>
<keyword evidence="4" id="KW-0732">Signal</keyword>
<sequence length="509" mass="56737">MESVDGRRRRLMQGLGVAGAATATGTWPMFGQAQTPSRGGMVRIAAPIADNLEPVTMTGSGTIAIVQQVAEYLVWAEDDLSLRPVLATEWYPEDNARIWHFKLREGVMFQDGREMTSADVVASFQRMVEPDSGSSGAAQLDFLKPDNVTAEGRYAVRFELDRPVGAFPYYTHVYNAVILPADYSGDFANNPVGTGPFRLVDYRPQEGARLERNPDYWDNPLPYLDAVELDFYDGSQPQVLAMQGGEADAMLSAGYIDIRPLFEADDIRMVAQPTSTHAQVTMRTDQKPFDDVRVRQAVALAVDRPRAIEVLLGGNASMGNDHPLAPIYPSEVNIRQRERDLNRARSLLTDAGYPNGFPIDLHVGRLAELSQYGEMLQQMLAEIGIEVDLKIEPLNVYYDHWTEVTFGVTDWASRATPGQFLNAAFRGGADWNAPKWANDRFDDVLDQFESEADETRRAALGEELASILNEEVPAVISYFKDGFRPVNKRVRDLPGNMSNFLDLTRTWVT</sequence>
<evidence type="ECO:0000256" key="1">
    <source>
        <dbReference type="ARBA" id="ARBA00004196"/>
    </source>
</evidence>
<evidence type="ECO:0000313" key="6">
    <source>
        <dbReference type="EMBL" id="TQF00498.1"/>
    </source>
</evidence>
<accession>A0A540VUR4</accession>
<comment type="caution">
    <text evidence="6">The sequence shown here is derived from an EMBL/GenBank/DDBJ whole genome shotgun (WGS) entry which is preliminary data.</text>
</comment>
<dbReference type="Gene3D" id="3.10.105.10">
    <property type="entry name" value="Dipeptide-binding Protein, Domain 3"/>
    <property type="match status" value="1"/>
</dbReference>
<evidence type="ECO:0000313" key="7">
    <source>
        <dbReference type="Proteomes" id="UP000315400"/>
    </source>
</evidence>
<dbReference type="InterPro" id="IPR030678">
    <property type="entry name" value="Peptide/Ni-bd"/>
</dbReference>
<dbReference type="EMBL" id="VIFK01000011">
    <property type="protein sequence ID" value="TQF00498.1"/>
    <property type="molecule type" value="Genomic_DNA"/>
</dbReference>
<evidence type="ECO:0000259" key="5">
    <source>
        <dbReference type="Pfam" id="PF00496"/>
    </source>
</evidence>
<dbReference type="STRING" id="1260251.SPISAL_03895"/>
<comment type="similarity">
    <text evidence="2">Belongs to the bacterial solute-binding protein 5 family.</text>
</comment>
<comment type="subcellular location">
    <subcellularLocation>
        <location evidence="1">Cell envelope</location>
    </subcellularLocation>
</comment>
<dbReference type="Gene3D" id="3.40.190.10">
    <property type="entry name" value="Periplasmic binding protein-like II"/>
    <property type="match status" value="1"/>
</dbReference>
<dbReference type="SUPFAM" id="SSF53850">
    <property type="entry name" value="Periplasmic binding protein-like II"/>
    <property type="match status" value="1"/>
</dbReference>
<name>A0A540VUR4_9GAMM</name>
<dbReference type="InterPro" id="IPR039424">
    <property type="entry name" value="SBP_5"/>
</dbReference>
<dbReference type="PROSITE" id="PS51318">
    <property type="entry name" value="TAT"/>
    <property type="match status" value="1"/>
</dbReference>
<protein>
    <submittedName>
        <fullName evidence="6">ABC transporter substrate-binding protein</fullName>
    </submittedName>
</protein>
<dbReference type="PANTHER" id="PTHR30290">
    <property type="entry name" value="PERIPLASMIC BINDING COMPONENT OF ABC TRANSPORTER"/>
    <property type="match status" value="1"/>
</dbReference>
<dbReference type="InterPro" id="IPR000914">
    <property type="entry name" value="SBP_5_dom"/>
</dbReference>
<evidence type="ECO:0000256" key="3">
    <source>
        <dbReference type="ARBA" id="ARBA00022448"/>
    </source>
</evidence>
<proteinExistence type="inferred from homology"/>
<feature type="domain" description="Solute-binding protein family 5" evidence="5">
    <location>
        <begin position="82"/>
        <end position="429"/>
    </location>
</feature>
<dbReference type="Proteomes" id="UP000315400">
    <property type="component" value="Unassembled WGS sequence"/>
</dbReference>
<organism evidence="6 7">
    <name type="scientific">Spiribacter salinus</name>
    <dbReference type="NCBI Taxonomy" id="1335746"/>
    <lineage>
        <taxon>Bacteria</taxon>
        <taxon>Pseudomonadati</taxon>
        <taxon>Pseudomonadota</taxon>
        <taxon>Gammaproteobacteria</taxon>
        <taxon>Chromatiales</taxon>
        <taxon>Ectothiorhodospiraceae</taxon>
        <taxon>Spiribacter</taxon>
    </lineage>
</organism>
<keyword evidence="3" id="KW-0813">Transport</keyword>
<dbReference type="Gene3D" id="3.90.76.10">
    <property type="entry name" value="Dipeptide-binding Protein, Domain 1"/>
    <property type="match status" value="1"/>
</dbReference>
<evidence type="ECO:0000256" key="2">
    <source>
        <dbReference type="ARBA" id="ARBA00005695"/>
    </source>
</evidence>
<dbReference type="CDD" id="cd08503">
    <property type="entry name" value="PBP2_NikA_DppA_OppA_like_17"/>
    <property type="match status" value="1"/>
</dbReference>
<reference evidence="6 7" key="1">
    <citation type="submission" date="2019-06" db="EMBL/GenBank/DDBJ databases">
        <title>Metagenome assembled Genome of Spiribacter salinus SL48-SHIP from the microbial mat of Salt Lake 48 (Novosibirsk region, Russia).</title>
        <authorList>
            <person name="Shipova A."/>
            <person name="Rozanov A.S."/>
            <person name="Bryanskaya A.V."/>
            <person name="Peltek S.E."/>
        </authorList>
    </citation>
    <scope>NUCLEOTIDE SEQUENCE [LARGE SCALE GENOMIC DNA]</scope>
    <source>
        <strain evidence="6">SL48-SHIP-2</strain>
    </source>
</reference>
<dbReference type="GO" id="GO:0043190">
    <property type="term" value="C:ATP-binding cassette (ABC) transporter complex"/>
    <property type="evidence" value="ECO:0007669"/>
    <property type="project" value="InterPro"/>
</dbReference>